<dbReference type="VEuPathDB" id="TrichDB:TVAG_112480"/>
<dbReference type="PROSITE" id="PS00107">
    <property type="entry name" value="PROTEIN_KINASE_ATP"/>
    <property type="match status" value="1"/>
</dbReference>
<evidence type="ECO:0000256" key="4">
    <source>
        <dbReference type="RuleBase" id="RU000304"/>
    </source>
</evidence>
<reference evidence="6" key="1">
    <citation type="submission" date="2006-10" db="EMBL/GenBank/DDBJ databases">
        <authorList>
            <person name="Amadeo P."/>
            <person name="Zhao Q."/>
            <person name="Wortman J."/>
            <person name="Fraser-Liggett C."/>
            <person name="Carlton J."/>
        </authorList>
    </citation>
    <scope>NUCLEOTIDE SEQUENCE</scope>
    <source>
        <strain evidence="6">G3</strain>
    </source>
</reference>
<keyword evidence="4" id="KW-0723">Serine/threonine-protein kinase</keyword>
<dbReference type="Gene3D" id="1.10.510.10">
    <property type="entry name" value="Transferase(Phosphotransferase) domain 1"/>
    <property type="match status" value="1"/>
</dbReference>
<dbReference type="EMBL" id="DS114254">
    <property type="protein sequence ID" value="EAX88894.1"/>
    <property type="molecule type" value="Genomic_DNA"/>
</dbReference>
<dbReference type="InterPro" id="IPR000719">
    <property type="entry name" value="Prot_kinase_dom"/>
</dbReference>
<dbReference type="OMA" id="CHINSSK"/>
<dbReference type="STRING" id="5722.A2G1R6"/>
<dbReference type="eggNOG" id="KOG0586">
    <property type="taxonomic scope" value="Eukaryota"/>
</dbReference>
<keyword evidence="6" id="KW-0808">Transferase</keyword>
<evidence type="ECO:0000256" key="1">
    <source>
        <dbReference type="ARBA" id="ARBA00022741"/>
    </source>
</evidence>
<sequence length="322" mass="37432">MFDEMVFLLDKHGYIFKRQIGKGCFATCYLVYDQNYQQEFICKVCHINSSKEDSSNNIQFYQNEIDALIKVSHPNIVNIYNHFTENNYMFIILEYCKNQSLDKYINLYGIPQKAVLFEYVKQFAQALQHCHSMGMAHHDIKPANLLLDEYNRIKLADFGFASFDLKTNAIRGSLAYIPPEKLGDLPYDPFASDVWSFGVTLYNLNTGKLPFPGSTKQEMEERIKKAEFKILPEIYDFAKTIIEKTIVFDPAQRWTMNDIVNYLANYKNKSKMAGNLRLNSKLHFHSLNQVCGTGRISAPYKAKLHFSSTFHATQPNYYRMDL</sequence>
<dbReference type="InterPro" id="IPR011009">
    <property type="entry name" value="Kinase-like_dom_sf"/>
</dbReference>
<dbReference type="KEGG" id="tva:4746557"/>
<accession>A2G1R6</accession>
<dbReference type="PROSITE" id="PS50011">
    <property type="entry name" value="PROTEIN_KINASE_DOM"/>
    <property type="match status" value="1"/>
</dbReference>
<dbReference type="InterPro" id="IPR017441">
    <property type="entry name" value="Protein_kinase_ATP_BS"/>
</dbReference>
<dbReference type="PROSITE" id="PS00108">
    <property type="entry name" value="PROTEIN_KINASE_ST"/>
    <property type="match status" value="1"/>
</dbReference>
<dbReference type="OrthoDB" id="541276at2759"/>
<feature type="binding site" evidence="3">
    <location>
        <position position="43"/>
    </location>
    <ligand>
        <name>ATP</name>
        <dbReference type="ChEBI" id="CHEBI:30616"/>
    </ligand>
</feature>
<dbReference type="PANTHER" id="PTHR24362">
    <property type="entry name" value="SERINE/THREONINE-PROTEIN KINASE NEK"/>
    <property type="match status" value="1"/>
</dbReference>
<keyword evidence="6" id="KW-0418">Kinase</keyword>
<dbReference type="GO" id="GO:0004674">
    <property type="term" value="F:protein serine/threonine kinase activity"/>
    <property type="evidence" value="ECO:0000318"/>
    <property type="project" value="GO_Central"/>
</dbReference>
<proteinExistence type="inferred from homology"/>
<evidence type="ECO:0000259" key="5">
    <source>
        <dbReference type="PROSITE" id="PS50011"/>
    </source>
</evidence>
<protein>
    <submittedName>
        <fullName evidence="6">CAMK family protein kinase</fullName>
    </submittedName>
</protein>
<evidence type="ECO:0000256" key="3">
    <source>
        <dbReference type="PROSITE-ProRule" id="PRU10141"/>
    </source>
</evidence>
<dbReference type="SMR" id="A2G1R6"/>
<dbReference type="SMART" id="SM00220">
    <property type="entry name" value="S_TKc"/>
    <property type="match status" value="1"/>
</dbReference>
<gene>
    <name evidence="6" type="ORF">TVAG_112480</name>
</gene>
<dbReference type="SUPFAM" id="SSF56112">
    <property type="entry name" value="Protein kinase-like (PK-like)"/>
    <property type="match status" value="1"/>
</dbReference>
<evidence type="ECO:0000313" key="7">
    <source>
        <dbReference type="Proteomes" id="UP000001542"/>
    </source>
</evidence>
<dbReference type="FunFam" id="1.10.510.10:FF:000984">
    <property type="entry name" value="CAMK family protein kinase"/>
    <property type="match status" value="1"/>
</dbReference>
<dbReference type="InterPro" id="IPR008271">
    <property type="entry name" value="Ser/Thr_kinase_AS"/>
</dbReference>
<dbReference type="CDD" id="cd14014">
    <property type="entry name" value="STKc_PknB_like"/>
    <property type="match status" value="1"/>
</dbReference>
<dbReference type="InParanoid" id="A2G1R6"/>
<dbReference type="VEuPathDB" id="TrichDB:TVAGG3_0314060"/>
<dbReference type="AlphaFoldDB" id="A2G1R6"/>
<dbReference type="Proteomes" id="UP000001542">
    <property type="component" value="Unassembled WGS sequence"/>
</dbReference>
<name>A2G1R6_TRIV3</name>
<comment type="similarity">
    <text evidence="4">Belongs to the protein kinase superfamily.</text>
</comment>
<organism evidence="6 7">
    <name type="scientific">Trichomonas vaginalis (strain ATCC PRA-98 / G3)</name>
    <dbReference type="NCBI Taxonomy" id="412133"/>
    <lineage>
        <taxon>Eukaryota</taxon>
        <taxon>Metamonada</taxon>
        <taxon>Parabasalia</taxon>
        <taxon>Trichomonadida</taxon>
        <taxon>Trichomonadidae</taxon>
        <taxon>Trichomonas</taxon>
    </lineage>
</organism>
<keyword evidence="2 3" id="KW-0067">ATP-binding</keyword>
<evidence type="ECO:0000313" key="6">
    <source>
        <dbReference type="EMBL" id="EAX88894.1"/>
    </source>
</evidence>
<dbReference type="PANTHER" id="PTHR24362:SF309">
    <property type="entry name" value="PROTEIN KINASE DOMAIN-CONTAINING PROTEIN"/>
    <property type="match status" value="1"/>
</dbReference>
<dbReference type="Pfam" id="PF00069">
    <property type="entry name" value="Pkinase"/>
    <property type="match status" value="1"/>
</dbReference>
<keyword evidence="1 3" id="KW-0547">Nucleotide-binding</keyword>
<evidence type="ECO:0000256" key="2">
    <source>
        <dbReference type="ARBA" id="ARBA00022840"/>
    </source>
</evidence>
<feature type="domain" description="Protein kinase" evidence="5">
    <location>
        <begin position="14"/>
        <end position="266"/>
    </location>
</feature>
<dbReference type="RefSeq" id="XP_001301824.1">
    <property type="nucleotide sequence ID" value="XM_001301823.1"/>
</dbReference>
<keyword evidence="7" id="KW-1185">Reference proteome</keyword>
<dbReference type="GO" id="GO:0005524">
    <property type="term" value="F:ATP binding"/>
    <property type="evidence" value="ECO:0007669"/>
    <property type="project" value="UniProtKB-UniRule"/>
</dbReference>
<reference evidence="6" key="2">
    <citation type="journal article" date="2007" name="Science">
        <title>Draft genome sequence of the sexually transmitted pathogen Trichomonas vaginalis.</title>
        <authorList>
            <person name="Carlton J.M."/>
            <person name="Hirt R.P."/>
            <person name="Silva J.C."/>
            <person name="Delcher A.L."/>
            <person name="Schatz M."/>
            <person name="Zhao Q."/>
            <person name="Wortman J.R."/>
            <person name="Bidwell S.L."/>
            <person name="Alsmark U.C.M."/>
            <person name="Besteiro S."/>
            <person name="Sicheritz-Ponten T."/>
            <person name="Noel C.J."/>
            <person name="Dacks J.B."/>
            <person name="Foster P.G."/>
            <person name="Simillion C."/>
            <person name="Van de Peer Y."/>
            <person name="Miranda-Saavedra D."/>
            <person name="Barton G.J."/>
            <person name="Westrop G.D."/>
            <person name="Mueller S."/>
            <person name="Dessi D."/>
            <person name="Fiori P.L."/>
            <person name="Ren Q."/>
            <person name="Paulsen I."/>
            <person name="Zhang H."/>
            <person name="Bastida-Corcuera F.D."/>
            <person name="Simoes-Barbosa A."/>
            <person name="Brown M.T."/>
            <person name="Hayes R.D."/>
            <person name="Mukherjee M."/>
            <person name="Okumura C.Y."/>
            <person name="Schneider R."/>
            <person name="Smith A.J."/>
            <person name="Vanacova S."/>
            <person name="Villalvazo M."/>
            <person name="Haas B.J."/>
            <person name="Pertea M."/>
            <person name="Feldblyum T.V."/>
            <person name="Utterback T.R."/>
            <person name="Shu C.L."/>
            <person name="Osoegawa K."/>
            <person name="de Jong P.J."/>
            <person name="Hrdy I."/>
            <person name="Horvathova L."/>
            <person name="Zubacova Z."/>
            <person name="Dolezal P."/>
            <person name="Malik S.B."/>
            <person name="Logsdon J.M. Jr."/>
            <person name="Henze K."/>
            <person name="Gupta A."/>
            <person name="Wang C.C."/>
            <person name="Dunne R.L."/>
            <person name="Upcroft J.A."/>
            <person name="Upcroft P."/>
            <person name="White O."/>
            <person name="Salzberg S.L."/>
            <person name="Tang P."/>
            <person name="Chiu C.-H."/>
            <person name="Lee Y.-S."/>
            <person name="Embley T.M."/>
            <person name="Coombs G.H."/>
            <person name="Mottram J.C."/>
            <person name="Tachezy J."/>
            <person name="Fraser-Liggett C.M."/>
            <person name="Johnson P.J."/>
        </authorList>
    </citation>
    <scope>NUCLEOTIDE SEQUENCE [LARGE SCALE GENOMIC DNA]</scope>
    <source>
        <strain evidence="6">G3</strain>
    </source>
</reference>